<accession>A0A6A5XSR7</accession>
<dbReference type="PANTHER" id="PTHR42085:SF2">
    <property type="entry name" value="F-BOX DOMAIN-CONTAINING PROTEIN"/>
    <property type="match status" value="1"/>
</dbReference>
<organism evidence="1 2">
    <name type="scientific">Aaosphaeria arxii CBS 175.79</name>
    <dbReference type="NCBI Taxonomy" id="1450172"/>
    <lineage>
        <taxon>Eukaryota</taxon>
        <taxon>Fungi</taxon>
        <taxon>Dikarya</taxon>
        <taxon>Ascomycota</taxon>
        <taxon>Pezizomycotina</taxon>
        <taxon>Dothideomycetes</taxon>
        <taxon>Pleosporomycetidae</taxon>
        <taxon>Pleosporales</taxon>
        <taxon>Pleosporales incertae sedis</taxon>
        <taxon>Aaosphaeria</taxon>
    </lineage>
</organism>
<dbReference type="InterPro" id="IPR038883">
    <property type="entry name" value="AN11006-like"/>
</dbReference>
<evidence type="ECO:0008006" key="3">
    <source>
        <dbReference type="Google" id="ProtNLM"/>
    </source>
</evidence>
<dbReference type="AlphaFoldDB" id="A0A6A5XSR7"/>
<evidence type="ECO:0000313" key="2">
    <source>
        <dbReference type="Proteomes" id="UP000799778"/>
    </source>
</evidence>
<proteinExistence type="predicted"/>
<evidence type="ECO:0000313" key="1">
    <source>
        <dbReference type="EMBL" id="KAF2015294.1"/>
    </source>
</evidence>
<gene>
    <name evidence="1" type="ORF">BU24DRAFT_491558</name>
</gene>
<dbReference type="RefSeq" id="XP_033383633.1">
    <property type="nucleotide sequence ID" value="XM_033533806.1"/>
</dbReference>
<protein>
    <recommendedName>
        <fullName evidence="3">F-box domain-containing protein</fullName>
    </recommendedName>
</protein>
<name>A0A6A5XSR7_9PLEO</name>
<dbReference type="EMBL" id="ML978069">
    <property type="protein sequence ID" value="KAF2015294.1"/>
    <property type="molecule type" value="Genomic_DNA"/>
</dbReference>
<reference evidence="1" key="1">
    <citation type="journal article" date="2020" name="Stud. Mycol.">
        <title>101 Dothideomycetes genomes: a test case for predicting lifestyles and emergence of pathogens.</title>
        <authorList>
            <person name="Haridas S."/>
            <person name="Albert R."/>
            <person name="Binder M."/>
            <person name="Bloem J."/>
            <person name="Labutti K."/>
            <person name="Salamov A."/>
            <person name="Andreopoulos B."/>
            <person name="Baker S."/>
            <person name="Barry K."/>
            <person name="Bills G."/>
            <person name="Bluhm B."/>
            <person name="Cannon C."/>
            <person name="Castanera R."/>
            <person name="Culley D."/>
            <person name="Daum C."/>
            <person name="Ezra D."/>
            <person name="Gonzalez J."/>
            <person name="Henrissat B."/>
            <person name="Kuo A."/>
            <person name="Liang C."/>
            <person name="Lipzen A."/>
            <person name="Lutzoni F."/>
            <person name="Magnuson J."/>
            <person name="Mondo S."/>
            <person name="Nolan M."/>
            <person name="Ohm R."/>
            <person name="Pangilinan J."/>
            <person name="Park H.-J."/>
            <person name="Ramirez L."/>
            <person name="Alfaro M."/>
            <person name="Sun H."/>
            <person name="Tritt A."/>
            <person name="Yoshinaga Y."/>
            <person name="Zwiers L.-H."/>
            <person name="Turgeon B."/>
            <person name="Goodwin S."/>
            <person name="Spatafora J."/>
            <person name="Crous P."/>
            <person name="Grigoriev I."/>
        </authorList>
    </citation>
    <scope>NUCLEOTIDE SEQUENCE</scope>
    <source>
        <strain evidence="1">CBS 175.79</strain>
    </source>
</reference>
<dbReference type="OrthoDB" id="3786918at2759"/>
<sequence>MSQIHQTSPFLRLPPEIRLAIMEHVFEPPPRNTGFITPHSISACPRSNLSHLILDTTYFPSTSLALLLTCHQFSHDFTRLAFTHTPFTLTNPFTPLAPQITKTLHPHQIASIRHLRLVAGAHQFRDMCTWRQHAFNLPTLHLATLDIVFHSSGYWHYPADFTADVVQLLRRLEGVDALRFVRNGALVKGGFKTWCNRVVALVLKEDHWNRYDAPGAPVLEATWWTWTFWDREQVFELVAMEGERGAMPEEVYMKEVGPLVEALMRSVESEEREPDPRPRGMWA</sequence>
<dbReference type="GeneID" id="54291203"/>
<dbReference type="Proteomes" id="UP000799778">
    <property type="component" value="Unassembled WGS sequence"/>
</dbReference>
<dbReference type="PANTHER" id="PTHR42085">
    <property type="entry name" value="F-BOX DOMAIN-CONTAINING PROTEIN"/>
    <property type="match status" value="1"/>
</dbReference>
<keyword evidence="2" id="KW-1185">Reference proteome</keyword>